<dbReference type="VEuPathDB" id="PlasmoDB:PfML01_100019900"/>
<organism evidence="7">
    <name type="scientific">Plasmodium falciparum</name>
    <name type="common">malaria parasite P. falciparum</name>
    <dbReference type="NCBI Taxonomy" id="5833"/>
    <lineage>
        <taxon>Eukaryota</taxon>
        <taxon>Sar</taxon>
        <taxon>Alveolata</taxon>
        <taxon>Apicomplexa</taxon>
        <taxon>Aconoidasida</taxon>
        <taxon>Haemosporida</taxon>
        <taxon>Plasmodiidae</taxon>
        <taxon>Plasmodium</taxon>
        <taxon>Plasmodium (Laverania)</taxon>
    </lineage>
</organism>
<accession>Q27723</accession>
<reference evidence="7" key="1">
    <citation type="journal article" date="1996" name="Mol. Biochem. Parasitol.">
        <title>Cloning of a Plasmodium falciparum gene related to the human 60-kDa heat shock protein.</title>
        <authorList>
            <person name="Syin C."/>
            <person name="Goldman N.D."/>
        </authorList>
    </citation>
    <scope>NUCLEOTIDE SEQUENCE</scope>
    <source>
        <strain evidence="7">3D7</strain>
        <strain evidence="8">NF54</strain>
    </source>
</reference>
<dbReference type="InterPro" id="IPR027410">
    <property type="entry name" value="TCP-1-like_intermed_sf"/>
</dbReference>
<dbReference type="VEuPathDB" id="PlasmoDB:PfGB4_100020600"/>
<dbReference type="VEuPathDB" id="PlasmoDB:PfNF54_100020800"/>
<dbReference type="AlphaFoldDB" id="Q27723"/>
<dbReference type="VEuPathDB" id="PlasmoDB:PF3D7_1015600"/>
<dbReference type="InterPro" id="IPR027409">
    <property type="entry name" value="GroEL-like_apical_dom_sf"/>
</dbReference>
<dbReference type="InterPro" id="IPR002423">
    <property type="entry name" value="Cpn60/GroEL/TCP-1"/>
</dbReference>
<dbReference type="InterPro" id="IPR001844">
    <property type="entry name" value="Cpn60/GroEL"/>
</dbReference>
<dbReference type="VEuPathDB" id="PlasmoDB:Pf7G8-2_000301200"/>
<dbReference type="VEuPathDB" id="PlasmoDB:PfDd2_100021000"/>
<dbReference type="HAMAP" id="MF_00600">
    <property type="entry name" value="CH60"/>
    <property type="match status" value="1"/>
</dbReference>
<name>Q27723_PLAFA</name>
<dbReference type="VEuPathDB" id="PlasmoDB:PfTG01_100020800"/>
<dbReference type="Pfam" id="PF00118">
    <property type="entry name" value="Cpn60_TCP1"/>
    <property type="match status" value="1"/>
</dbReference>
<dbReference type="NCBIfam" id="NF009488">
    <property type="entry name" value="PRK12850.1"/>
    <property type="match status" value="1"/>
</dbReference>
<feature type="region of interest" description="Disordered" evidence="6">
    <location>
        <begin position="556"/>
        <end position="577"/>
    </location>
</feature>
<evidence type="ECO:0000256" key="3">
    <source>
        <dbReference type="ARBA" id="ARBA00022840"/>
    </source>
</evidence>
<dbReference type="SUPFAM" id="SSF48592">
    <property type="entry name" value="GroEL equatorial domain-like"/>
    <property type="match status" value="1"/>
</dbReference>
<evidence type="ECO:0000256" key="5">
    <source>
        <dbReference type="RuleBase" id="RU000418"/>
    </source>
</evidence>
<dbReference type="VEuPathDB" id="PlasmoDB:PfNF135_100021000"/>
<evidence type="ECO:0000256" key="4">
    <source>
        <dbReference type="ARBA" id="ARBA00023186"/>
    </source>
</evidence>
<dbReference type="VEuPathDB" id="PlasmoDB:Pf7G8_100020000"/>
<dbReference type="GO" id="GO:0042026">
    <property type="term" value="P:protein refolding"/>
    <property type="evidence" value="ECO:0007669"/>
    <property type="project" value="InterPro"/>
</dbReference>
<dbReference type="VEuPathDB" id="PlasmoDB:PfCD01_100020800"/>
<dbReference type="VEuPathDB" id="PlasmoDB:PfHB3_100020000"/>
<dbReference type="PROSITE" id="PS00296">
    <property type="entry name" value="CHAPERONINS_CPN60"/>
    <property type="match status" value="1"/>
</dbReference>
<dbReference type="GO" id="GO:0005524">
    <property type="term" value="F:ATP binding"/>
    <property type="evidence" value="ECO:0007669"/>
    <property type="project" value="UniProtKB-KW"/>
</dbReference>
<dbReference type="InterPro" id="IPR027413">
    <property type="entry name" value="GROEL-like_equatorial_sf"/>
</dbReference>
<dbReference type="EMBL" id="U38963">
    <property type="protein sequence ID" value="AAC47497.1"/>
    <property type="molecule type" value="mRNA"/>
</dbReference>
<dbReference type="VEuPathDB" id="PlasmoDB:PfKH01_100020200"/>
<evidence type="ECO:0000313" key="7">
    <source>
        <dbReference type="EMBL" id="AAC47497.1"/>
    </source>
</evidence>
<keyword evidence="4" id="KW-0143">Chaperone</keyword>
<dbReference type="PANTHER" id="PTHR45633">
    <property type="entry name" value="60 KDA HEAT SHOCK PROTEIN, MITOCHONDRIAL"/>
    <property type="match status" value="1"/>
</dbReference>
<dbReference type="NCBIfam" id="NF000592">
    <property type="entry name" value="PRK00013.1"/>
    <property type="match status" value="1"/>
</dbReference>
<sequence length="577" mass="62164">MISTLRGKIFNNGSNRNKCVSILSNIQKRNISKDIRFGSDARTAMLTGCNKLADAVSVTLGPKGRNVIIEQSFGSPKITKDGVTVAKSIEFNNKLANLGAQMVKQVAANTNGKAGDGTTTATILARSIFQQGCKAVDSGMNPMDLLRGINKGVEKVLEYLNSIKKDVTTTEEIFNVASISNGDKNIGQLIADTMKKVGKEGTITVTEGKTLQHELEIVEGIKFDRGYISPYFINNSQKVELDKPYILIHEKKISTVKSLLPVLEHVLQNQSSLLVIAEDVDSDALATLIVNKLRLGLKICAVKAPGFGEHRKALIHDIAVMTGAKVITEETGLKLDDPQVVSYLGKAKSINVTKDSTLIMEGEGKKEEINERCESIRNAIKMNTSDYEKEKLQERLAKITGGVALIKVGGISEVEVNEIKDRIQDALCATKAAVEEGIVPGGGSALLFASKELDSVQTDNYDQRVGVNIIKDACKAPIKQIAENAGHEGSVVAGNILKDKNSNIGFNAQEGKYVDMIESGIIDPTKVVKTAISDAASIASLMTTTEVAIVDFKDSKNEESSQHMNSVNSMGDMGGMY</sequence>
<evidence type="ECO:0000256" key="1">
    <source>
        <dbReference type="ARBA" id="ARBA00006607"/>
    </source>
</evidence>
<dbReference type="NCBIfam" id="NF009489">
    <property type="entry name" value="PRK12851.1"/>
    <property type="match status" value="1"/>
</dbReference>
<dbReference type="GO" id="GO:0140662">
    <property type="term" value="F:ATP-dependent protein folding chaperone"/>
    <property type="evidence" value="ECO:0007669"/>
    <property type="project" value="InterPro"/>
</dbReference>
<dbReference type="VEuPathDB" id="PlasmoDB:PfSD01_100020300"/>
<dbReference type="VEuPathDB" id="PlasmoDB:PfGN01_100021200"/>
<dbReference type="SUPFAM" id="SSF52029">
    <property type="entry name" value="GroEL apical domain-like"/>
    <property type="match status" value="1"/>
</dbReference>
<dbReference type="Gene3D" id="1.10.560.10">
    <property type="entry name" value="GroEL-like equatorial domain"/>
    <property type="match status" value="1"/>
</dbReference>
<evidence type="ECO:0000256" key="2">
    <source>
        <dbReference type="ARBA" id="ARBA00022741"/>
    </source>
</evidence>
<dbReference type="FunFam" id="3.50.7.10:FF:000001">
    <property type="entry name" value="60 kDa chaperonin"/>
    <property type="match status" value="1"/>
</dbReference>
<dbReference type="VEuPathDB" id="PlasmoDB:PfSN01_100021000"/>
<dbReference type="NCBIfam" id="NF009487">
    <property type="entry name" value="PRK12849.1"/>
    <property type="match status" value="1"/>
</dbReference>
<dbReference type="NCBIfam" id="TIGR02348">
    <property type="entry name" value="GroEL"/>
    <property type="match status" value="1"/>
</dbReference>
<dbReference type="InterPro" id="IPR018370">
    <property type="entry name" value="Chaperonin_Cpn60_CS"/>
</dbReference>
<proteinExistence type="evidence at transcript level"/>
<evidence type="ECO:0000256" key="6">
    <source>
        <dbReference type="SAM" id="MobiDB-lite"/>
    </source>
</evidence>
<dbReference type="VEuPathDB" id="PlasmoDB:PfIT_100019600"/>
<keyword evidence="3" id="KW-0067">ATP-binding</keyword>
<comment type="similarity">
    <text evidence="1 5">Belongs to the chaperonin (HSP60) family.</text>
</comment>
<dbReference type="VEuPathDB" id="PlasmoDB:PfKE01_100020900"/>
<dbReference type="PRINTS" id="PR00298">
    <property type="entry name" value="CHAPERONIN60"/>
</dbReference>
<reference evidence="8" key="3">
    <citation type="journal article" date="1997" name="Mol. Biochem. Parasitol.">
        <title>Molecular characterization and ultrastructural localization of Plasmodium falciparum Hsp 60.</title>
        <authorList>
            <person name="Das A."/>
            <person name="Syin C."/>
            <person name="Fujioka H."/>
            <person name="Zheng H."/>
            <person name="Goldman N."/>
            <person name="Aikawa M."/>
            <person name="Kumar N."/>
        </authorList>
    </citation>
    <scope>NUCLEOTIDE SEQUENCE</scope>
    <source>
        <strain evidence="8">NF54</strain>
    </source>
</reference>
<dbReference type="EMBL" id="U94594">
    <property type="protein sequence ID" value="AAC47716.1"/>
    <property type="molecule type" value="Genomic_DNA"/>
</dbReference>
<dbReference type="VEuPathDB" id="PlasmoDB:PfNF166_100020500"/>
<dbReference type="CDD" id="cd03344">
    <property type="entry name" value="GroEL"/>
    <property type="match status" value="1"/>
</dbReference>
<dbReference type="VEuPathDB" id="PlasmoDB:PfKH02_100021100"/>
<keyword evidence="2" id="KW-0547">Nucleotide-binding</keyword>
<dbReference type="Gene3D" id="3.30.260.10">
    <property type="entry name" value="TCP-1-like chaperonin intermediate domain"/>
    <property type="match status" value="1"/>
</dbReference>
<dbReference type="VEuPathDB" id="PlasmoDB:PfGA01_100020900"/>
<dbReference type="SUPFAM" id="SSF54849">
    <property type="entry name" value="GroEL-intermediate domain like"/>
    <property type="match status" value="1"/>
</dbReference>
<evidence type="ECO:0000313" key="8">
    <source>
        <dbReference type="EMBL" id="AAC47716.1"/>
    </source>
</evidence>
<dbReference type="Gene3D" id="3.50.7.10">
    <property type="entry name" value="GroEL"/>
    <property type="match status" value="1"/>
</dbReference>
<reference evidence="7" key="2">
    <citation type="journal article" date="1996" name="Mol. Biochem. Parasitol.">
        <title>Addendum to: 'Cloning of a Plasmodium falciparum gene related to the human 60kDa heat shock protein' [Mol. Biochem. Parasitol. 79 (1996) 13-19].</title>
        <authorList>
            <person name="Syin C."/>
            <person name="Goldman N.D."/>
        </authorList>
    </citation>
    <scope>NUCLEOTIDE SEQUENCE</scope>
    <source>
        <strain evidence="7">3D7</strain>
    </source>
</reference>
<protein>
    <submittedName>
        <fullName evidence="7 8">Hsp60</fullName>
    </submittedName>
</protein>